<evidence type="ECO:0000256" key="1">
    <source>
        <dbReference type="SAM" id="MobiDB-lite"/>
    </source>
</evidence>
<proteinExistence type="predicted"/>
<evidence type="ECO:0000313" key="3">
    <source>
        <dbReference type="Proteomes" id="UP000799772"/>
    </source>
</evidence>
<feature type="non-terminal residue" evidence="2">
    <location>
        <position position="327"/>
    </location>
</feature>
<reference evidence="2" key="1">
    <citation type="journal article" date="2020" name="Stud. Mycol.">
        <title>101 Dothideomycetes genomes: a test case for predicting lifestyles and emergence of pathogens.</title>
        <authorList>
            <person name="Haridas S."/>
            <person name="Albert R."/>
            <person name="Binder M."/>
            <person name="Bloem J."/>
            <person name="Labutti K."/>
            <person name="Salamov A."/>
            <person name="Andreopoulos B."/>
            <person name="Baker S."/>
            <person name="Barry K."/>
            <person name="Bills G."/>
            <person name="Bluhm B."/>
            <person name="Cannon C."/>
            <person name="Castanera R."/>
            <person name="Culley D."/>
            <person name="Daum C."/>
            <person name="Ezra D."/>
            <person name="Gonzalez J."/>
            <person name="Henrissat B."/>
            <person name="Kuo A."/>
            <person name="Liang C."/>
            <person name="Lipzen A."/>
            <person name="Lutzoni F."/>
            <person name="Magnuson J."/>
            <person name="Mondo S."/>
            <person name="Nolan M."/>
            <person name="Ohm R."/>
            <person name="Pangilinan J."/>
            <person name="Park H.-J."/>
            <person name="Ramirez L."/>
            <person name="Alfaro M."/>
            <person name="Sun H."/>
            <person name="Tritt A."/>
            <person name="Yoshinaga Y."/>
            <person name="Zwiers L.-H."/>
            <person name="Turgeon B."/>
            <person name="Goodwin S."/>
            <person name="Spatafora J."/>
            <person name="Crous P."/>
            <person name="Grigoriev I."/>
        </authorList>
    </citation>
    <scope>NUCLEOTIDE SEQUENCE</scope>
    <source>
        <strain evidence="2">CBS 133067</strain>
    </source>
</reference>
<dbReference type="Proteomes" id="UP000799772">
    <property type="component" value="Unassembled WGS sequence"/>
</dbReference>
<protein>
    <submittedName>
        <fullName evidence="2">Uncharacterized protein</fullName>
    </submittedName>
</protein>
<dbReference type="AlphaFoldDB" id="A0A9P4ICJ8"/>
<feature type="non-terminal residue" evidence="2">
    <location>
        <position position="1"/>
    </location>
</feature>
<sequence length="327" mass="38961">RRLKHRPREFPEYPIDIRVGSRSSPDQYLYLRVTGPNDDQRFEGLIRRVVENNPDDPIVLIANAYQPWLEHVLQRCFDNVWSDRQELNREAHFADTLKFPENTYRRLQKKLALPWTFIVDYVNVPDVFYWSFHERPVEHGDTPPVDSYRFRLGVWTCSKGAYVYNRRLPVTMLFTQPTDVSHNVATQILFPFLYSDHDYNTPRSDEQYVSYIFLRLFDLLSDWENVIREFEGHLAAAEKNSRDAYAPVKFRTRTMHHQIDRIYELLLYLRFHSNCVKKLSKLKPDDKDKDNQSTQSGDDDDPVFSELDDLTEELDQADYELNALKER</sequence>
<comment type="caution">
    <text evidence="2">The sequence shown here is derived from an EMBL/GenBank/DDBJ whole genome shotgun (WGS) entry which is preliminary data.</text>
</comment>
<keyword evidence="3" id="KW-1185">Reference proteome</keyword>
<dbReference type="EMBL" id="ML978127">
    <property type="protein sequence ID" value="KAF2098339.1"/>
    <property type="molecule type" value="Genomic_DNA"/>
</dbReference>
<feature type="region of interest" description="Disordered" evidence="1">
    <location>
        <begin position="282"/>
        <end position="305"/>
    </location>
</feature>
<feature type="compositionally biased region" description="Basic and acidic residues" evidence="1">
    <location>
        <begin position="282"/>
        <end position="291"/>
    </location>
</feature>
<name>A0A9P4ICJ8_9PEZI</name>
<dbReference type="OrthoDB" id="3231000at2759"/>
<gene>
    <name evidence="2" type="ORF">NA57DRAFT_26422</name>
</gene>
<evidence type="ECO:0000313" key="2">
    <source>
        <dbReference type="EMBL" id="KAF2098339.1"/>
    </source>
</evidence>
<accession>A0A9P4ICJ8</accession>
<organism evidence="2 3">
    <name type="scientific">Rhizodiscina lignyota</name>
    <dbReference type="NCBI Taxonomy" id="1504668"/>
    <lineage>
        <taxon>Eukaryota</taxon>
        <taxon>Fungi</taxon>
        <taxon>Dikarya</taxon>
        <taxon>Ascomycota</taxon>
        <taxon>Pezizomycotina</taxon>
        <taxon>Dothideomycetes</taxon>
        <taxon>Pleosporomycetidae</taxon>
        <taxon>Aulographales</taxon>
        <taxon>Rhizodiscinaceae</taxon>
        <taxon>Rhizodiscina</taxon>
    </lineage>
</organism>